<keyword evidence="3" id="KW-1185">Reference proteome</keyword>
<gene>
    <name evidence="2" type="ORF">AOC05_13785</name>
</gene>
<evidence type="ECO:0000313" key="2">
    <source>
        <dbReference type="EMBL" id="ALE93143.1"/>
    </source>
</evidence>
<accession>A0A0M4RD31</accession>
<proteinExistence type="predicted"/>
<dbReference type="GO" id="GO:0009231">
    <property type="term" value="P:riboflavin biosynthetic process"/>
    <property type="evidence" value="ECO:0007669"/>
    <property type="project" value="InterPro"/>
</dbReference>
<dbReference type="KEGG" id="aaq:AOC05_13785"/>
<dbReference type="PANTHER" id="PTHR38011">
    <property type="entry name" value="DIHYDROFOLATE REDUCTASE FAMILY PROTEIN (AFU_ORTHOLOGUE AFUA_8G06820)"/>
    <property type="match status" value="1"/>
</dbReference>
<dbReference type="Gene3D" id="3.40.430.10">
    <property type="entry name" value="Dihydrofolate Reductase, subunit A"/>
    <property type="match status" value="1"/>
</dbReference>
<feature type="domain" description="Bacterial bifunctional deaminase-reductase C-terminal" evidence="1">
    <location>
        <begin position="5"/>
        <end position="178"/>
    </location>
</feature>
<name>A0A0M4RD31_9MICC</name>
<sequence length="185" mass="20194">MGVLIYIANTSLDGYVADERGRFDWTEPTEEVHRYINDVVRPVGTGLYGRRMYEVMAVWEDITGWGDSPGYVHDFAEIWAATDKVVYSSTLAGPTTERTRIERSFNPGAVRSLKEASASDLTVGGANLAGQALQAGLVDEIHLFISPVIIGGGAPALPADVRTTLELLNERKFGNGVVHLHYKVT</sequence>
<protein>
    <submittedName>
        <fullName evidence="2">Deaminase</fullName>
    </submittedName>
</protein>
<dbReference type="OrthoDB" id="7949219at2"/>
<reference evidence="3" key="1">
    <citation type="submission" date="2015-09" db="EMBL/GenBank/DDBJ databases">
        <title>Complete genome of Arthrobacter alpinus strain R3.8.</title>
        <authorList>
            <person name="See-Too W.S."/>
            <person name="Chan K.G."/>
        </authorList>
    </citation>
    <scope>NUCLEOTIDE SEQUENCE [LARGE SCALE GENOMIC DNA]</scope>
    <source>
        <strain evidence="3">R3.8</strain>
    </source>
</reference>
<dbReference type="AlphaFoldDB" id="A0A0M4RD31"/>
<dbReference type="SUPFAM" id="SSF53597">
    <property type="entry name" value="Dihydrofolate reductase-like"/>
    <property type="match status" value="1"/>
</dbReference>
<dbReference type="PANTHER" id="PTHR38011:SF11">
    <property type="entry name" value="2,5-DIAMINO-6-RIBOSYLAMINO-4(3H)-PYRIMIDINONE 5'-PHOSPHATE REDUCTASE"/>
    <property type="match status" value="1"/>
</dbReference>
<dbReference type="Pfam" id="PF01872">
    <property type="entry name" value="RibD_C"/>
    <property type="match status" value="1"/>
</dbReference>
<dbReference type="GO" id="GO:0008703">
    <property type="term" value="F:5-amino-6-(5-phosphoribosylamino)uracil reductase activity"/>
    <property type="evidence" value="ECO:0007669"/>
    <property type="project" value="InterPro"/>
</dbReference>
<dbReference type="InterPro" id="IPR024072">
    <property type="entry name" value="DHFR-like_dom_sf"/>
</dbReference>
<dbReference type="EMBL" id="CP012677">
    <property type="protein sequence ID" value="ALE93143.1"/>
    <property type="molecule type" value="Genomic_DNA"/>
</dbReference>
<dbReference type="PATRIC" id="fig|656366.3.peg.2973"/>
<dbReference type="InterPro" id="IPR002734">
    <property type="entry name" value="RibDG_C"/>
</dbReference>
<evidence type="ECO:0000313" key="3">
    <source>
        <dbReference type="Proteomes" id="UP000062833"/>
    </source>
</evidence>
<evidence type="ECO:0000259" key="1">
    <source>
        <dbReference type="Pfam" id="PF01872"/>
    </source>
</evidence>
<dbReference type="RefSeq" id="WP_062007730.1">
    <property type="nucleotide sequence ID" value="NZ_CP012677.1"/>
</dbReference>
<organism evidence="2 3">
    <name type="scientific">Arthrobacter alpinus</name>
    <dbReference type="NCBI Taxonomy" id="656366"/>
    <lineage>
        <taxon>Bacteria</taxon>
        <taxon>Bacillati</taxon>
        <taxon>Actinomycetota</taxon>
        <taxon>Actinomycetes</taxon>
        <taxon>Micrococcales</taxon>
        <taxon>Micrococcaceae</taxon>
        <taxon>Arthrobacter</taxon>
    </lineage>
</organism>
<dbReference type="InterPro" id="IPR050765">
    <property type="entry name" value="Riboflavin_Biosynth_HTPR"/>
</dbReference>
<dbReference type="Proteomes" id="UP000062833">
    <property type="component" value="Chromosome"/>
</dbReference>